<sequence length="18" mass="2030">MMSRAPQLSTASAQKYEM</sequence>
<accession>A0AA35RRR8</accession>
<keyword evidence="2" id="KW-1185">Reference proteome</keyword>
<dbReference type="Proteomes" id="UP001174909">
    <property type="component" value="Unassembled WGS sequence"/>
</dbReference>
<reference evidence="1" key="1">
    <citation type="submission" date="2023-03" db="EMBL/GenBank/DDBJ databases">
        <authorList>
            <person name="Steffen K."/>
            <person name="Cardenas P."/>
        </authorList>
    </citation>
    <scope>NUCLEOTIDE SEQUENCE</scope>
</reference>
<protein>
    <submittedName>
        <fullName evidence="1">Uncharacterized protein</fullName>
    </submittedName>
</protein>
<name>A0AA35RRR8_GEOBA</name>
<proteinExistence type="predicted"/>
<dbReference type="AlphaFoldDB" id="A0AA35RRR8"/>
<comment type="caution">
    <text evidence="1">The sequence shown here is derived from an EMBL/GenBank/DDBJ whole genome shotgun (WGS) entry which is preliminary data.</text>
</comment>
<evidence type="ECO:0000313" key="1">
    <source>
        <dbReference type="EMBL" id="CAI8015391.1"/>
    </source>
</evidence>
<evidence type="ECO:0000313" key="2">
    <source>
        <dbReference type="Proteomes" id="UP001174909"/>
    </source>
</evidence>
<dbReference type="EMBL" id="CASHTH010001439">
    <property type="protein sequence ID" value="CAI8015391.1"/>
    <property type="molecule type" value="Genomic_DNA"/>
</dbReference>
<gene>
    <name evidence="1" type="ORF">GBAR_LOCUS9529</name>
</gene>
<organism evidence="1 2">
    <name type="scientific">Geodia barretti</name>
    <name type="common">Barrett's horny sponge</name>
    <dbReference type="NCBI Taxonomy" id="519541"/>
    <lineage>
        <taxon>Eukaryota</taxon>
        <taxon>Metazoa</taxon>
        <taxon>Porifera</taxon>
        <taxon>Demospongiae</taxon>
        <taxon>Heteroscleromorpha</taxon>
        <taxon>Tetractinellida</taxon>
        <taxon>Astrophorina</taxon>
        <taxon>Geodiidae</taxon>
        <taxon>Geodia</taxon>
    </lineage>
</organism>